<proteinExistence type="inferred from homology"/>
<evidence type="ECO:0000313" key="4">
    <source>
        <dbReference type="Proteomes" id="UP001174205"/>
    </source>
</evidence>
<evidence type="ECO:0000313" key="3">
    <source>
        <dbReference type="EMBL" id="MDN4600583.1"/>
    </source>
</evidence>
<dbReference type="Pfam" id="PF05163">
    <property type="entry name" value="DinB"/>
    <property type="match status" value="1"/>
</dbReference>
<gene>
    <name evidence="3" type="ORF">P5G61_05050</name>
</gene>
<organism evidence="3 4">
    <name type="scientific">Paenibacillus vandeheii</name>
    <dbReference type="NCBI Taxonomy" id="3035917"/>
    <lineage>
        <taxon>Bacteria</taxon>
        <taxon>Bacillati</taxon>
        <taxon>Bacillota</taxon>
        <taxon>Bacilli</taxon>
        <taxon>Bacillales</taxon>
        <taxon>Paenibacillaceae</taxon>
        <taxon>Paenibacillus</taxon>
    </lineage>
</organism>
<sequence length="155" mass="17856">MFLLIQSAFKHIDVAVSSLINLCDQLSEQDLALTPIEGKRPVGELLSHLSVICRADVHISEGASEEEMALFYEENQPNTLSEIKEALIANQMYLYHRYRQFNTEELLQVTDSYWGASYSRLEWLLEIMGHVYHHRGQLHTMLTFTGIEPKVALFE</sequence>
<dbReference type="RefSeq" id="WP_301245064.1">
    <property type="nucleotide sequence ID" value="NZ_JAROCD010000002.1"/>
</dbReference>
<keyword evidence="4" id="KW-1185">Reference proteome</keyword>
<dbReference type="Proteomes" id="UP001174205">
    <property type="component" value="Unassembled WGS sequence"/>
</dbReference>
<evidence type="ECO:0000256" key="2">
    <source>
        <dbReference type="ARBA" id="ARBA00022723"/>
    </source>
</evidence>
<keyword evidence="2" id="KW-0479">Metal-binding</keyword>
<accession>A0ABT8J6P7</accession>
<comment type="similarity">
    <text evidence="1">Belongs to the DinB family.</text>
</comment>
<dbReference type="InterPro" id="IPR007837">
    <property type="entry name" value="DinB"/>
</dbReference>
<dbReference type="SUPFAM" id="SSF109854">
    <property type="entry name" value="DinB/YfiT-like putative metalloenzymes"/>
    <property type="match status" value="1"/>
</dbReference>
<dbReference type="EMBL" id="JAROCD010000002">
    <property type="protein sequence ID" value="MDN4600583.1"/>
    <property type="molecule type" value="Genomic_DNA"/>
</dbReference>
<name>A0ABT8J6P7_9BACL</name>
<reference evidence="3" key="1">
    <citation type="submission" date="2023-03" db="EMBL/GenBank/DDBJ databases">
        <title>MT1 and MT2 Draft Genomes of Novel Species.</title>
        <authorList>
            <person name="Venkateswaran K."/>
        </authorList>
    </citation>
    <scope>NUCLEOTIDE SEQUENCE</scope>
    <source>
        <strain evidence="3">F6_3S_P_1C</strain>
    </source>
</reference>
<comment type="caution">
    <text evidence="3">The sequence shown here is derived from an EMBL/GenBank/DDBJ whole genome shotgun (WGS) entry which is preliminary data.</text>
</comment>
<dbReference type="Gene3D" id="1.20.120.450">
    <property type="entry name" value="dinb family like domain"/>
    <property type="match status" value="1"/>
</dbReference>
<protein>
    <submittedName>
        <fullName evidence="3">DinB family protein</fullName>
    </submittedName>
</protein>
<evidence type="ECO:0000256" key="1">
    <source>
        <dbReference type="ARBA" id="ARBA00008635"/>
    </source>
</evidence>
<dbReference type="InterPro" id="IPR034660">
    <property type="entry name" value="DinB/YfiT-like"/>
</dbReference>